<dbReference type="SUPFAM" id="SSF53474">
    <property type="entry name" value="alpha/beta-Hydrolases"/>
    <property type="match status" value="1"/>
</dbReference>
<dbReference type="OrthoDB" id="2373480at2759"/>
<dbReference type="VEuPathDB" id="FungiDB:BTJ68_09930"/>
<dbReference type="PIRSF" id="PIRSF029171">
    <property type="entry name" value="Esterase_LipA"/>
    <property type="match status" value="1"/>
</dbReference>
<keyword evidence="2" id="KW-0732">Signal</keyword>
<dbReference type="InterPro" id="IPR029058">
    <property type="entry name" value="AB_hydrolase_fold"/>
</dbReference>
<comment type="caution">
    <text evidence="3">The sequence shown here is derived from an EMBL/GenBank/DDBJ whole genome shotgun (WGS) entry which is preliminary data.</text>
</comment>
<reference evidence="3 4" key="1">
    <citation type="journal article" date="2018" name="BMC Genomics">
        <title>Genomic evidence for intraspecific hybridization in a clonal and extremely halotolerant yeast.</title>
        <authorList>
            <person name="Gostincar C."/>
            <person name="Stajich J.E."/>
            <person name="Zupancic J."/>
            <person name="Zalar P."/>
            <person name="Gunde-Cimerman N."/>
        </authorList>
    </citation>
    <scope>NUCLEOTIDE SEQUENCE [LARGE SCALE GENOMIC DNA]</scope>
    <source>
        <strain evidence="3 4">EXF-2682</strain>
    </source>
</reference>
<dbReference type="Pfam" id="PF03583">
    <property type="entry name" value="LIP"/>
    <property type="match status" value="1"/>
</dbReference>
<dbReference type="PANTHER" id="PTHR34853:SF5">
    <property type="entry name" value="LIP-DOMAIN-CONTAINING PROTEIN-RELATED"/>
    <property type="match status" value="1"/>
</dbReference>
<dbReference type="Gene3D" id="3.40.50.1820">
    <property type="entry name" value="alpha/beta hydrolase"/>
    <property type="match status" value="1"/>
</dbReference>
<name>A0A3M7EF95_HORWE</name>
<gene>
    <name evidence="3" type="ORF">D0863_02803</name>
</gene>
<dbReference type="AlphaFoldDB" id="A0A3M7EF95"/>
<evidence type="ECO:0000256" key="2">
    <source>
        <dbReference type="PIRNR" id="PIRNR029171"/>
    </source>
</evidence>
<dbReference type="Gene3D" id="1.10.260.130">
    <property type="match status" value="1"/>
</dbReference>
<dbReference type="Proteomes" id="UP000269276">
    <property type="component" value="Unassembled WGS sequence"/>
</dbReference>
<dbReference type="PANTHER" id="PTHR34853">
    <property type="match status" value="1"/>
</dbReference>
<feature type="signal peptide" evidence="2">
    <location>
        <begin position="1"/>
        <end position="22"/>
    </location>
</feature>
<dbReference type="GO" id="GO:0004806">
    <property type="term" value="F:triacylglycerol lipase activity"/>
    <property type="evidence" value="ECO:0007669"/>
    <property type="project" value="UniProtKB-UniRule"/>
</dbReference>
<keyword evidence="1" id="KW-0378">Hydrolase</keyword>
<evidence type="ECO:0000256" key="1">
    <source>
        <dbReference type="ARBA" id="ARBA00022801"/>
    </source>
</evidence>
<dbReference type="InterPro" id="IPR005152">
    <property type="entry name" value="Lipase_secreted"/>
</dbReference>
<dbReference type="EMBL" id="QWIP01000062">
    <property type="protein sequence ID" value="RMY75140.1"/>
    <property type="molecule type" value="Genomic_DNA"/>
</dbReference>
<accession>A0A3M7EF95</accession>
<evidence type="ECO:0000313" key="4">
    <source>
        <dbReference type="Proteomes" id="UP000269276"/>
    </source>
</evidence>
<dbReference type="GO" id="GO:0016042">
    <property type="term" value="P:lipid catabolic process"/>
    <property type="evidence" value="ECO:0007669"/>
    <property type="project" value="UniProtKB-UniRule"/>
</dbReference>
<comment type="similarity">
    <text evidence="2">Belongs to the AB hydrolase superfamily. Lipase family.</text>
</comment>
<feature type="chain" id="PRO_5017856778" evidence="2">
    <location>
        <begin position="23"/>
        <end position="418"/>
    </location>
</feature>
<proteinExistence type="inferred from homology"/>
<organism evidence="3 4">
    <name type="scientific">Hortaea werneckii</name>
    <name type="common">Black yeast</name>
    <name type="synonym">Cladosporium werneckii</name>
    <dbReference type="NCBI Taxonomy" id="91943"/>
    <lineage>
        <taxon>Eukaryota</taxon>
        <taxon>Fungi</taxon>
        <taxon>Dikarya</taxon>
        <taxon>Ascomycota</taxon>
        <taxon>Pezizomycotina</taxon>
        <taxon>Dothideomycetes</taxon>
        <taxon>Dothideomycetidae</taxon>
        <taxon>Mycosphaerellales</taxon>
        <taxon>Teratosphaeriaceae</taxon>
        <taxon>Hortaea</taxon>
    </lineage>
</organism>
<sequence>MIMLSVTLRSLVLSALAVTSLALPSNLSSPLPPSQDAWYTAPSGFEQASPGDVLRLRQAPGNLTGIYNESAAVYNILYRSTDSKFEPAWDVTTLFVPKRTKGSALLSYQIPYNTAYLDGSPSYALNSPSFSSGHVLSDIQTALSMGAFVVVPDHEGPLAAFPLGVQEGHAVLDSVRAVLRTGFGLAEDARYALWGYSGGSIASEWAAELQQQYAPELDFAGAAIGGVVSNVTALIDQSANTWWAGLVPAGLLGATAPYPAAREYIMSQLRSNGTHNETAFDTAESLTSTQAVGLFAGQDIWTYFKDGKDVLQAPILRSILNSNGYMGYHGIPQMPLFVYKAIADELTPIADTDKLVQSYCDVGVNVVYKRNTVGGHLAAQTNGRSQAWNFLKSVLTGSYEPEGCIVENVAWNVTSSML</sequence>
<evidence type="ECO:0000313" key="3">
    <source>
        <dbReference type="EMBL" id="RMY75140.1"/>
    </source>
</evidence>
<protein>
    <submittedName>
        <fullName evidence="3">Uncharacterized protein</fullName>
    </submittedName>
</protein>